<keyword evidence="9" id="KW-0833">Ubl conjugation pathway</keyword>
<protein>
    <recommendedName>
        <fullName evidence="4">RING-type E3 ubiquitin transferase</fullName>
        <ecNumber evidence="4">2.3.2.27</ecNumber>
    </recommendedName>
</protein>
<evidence type="ECO:0000256" key="2">
    <source>
        <dbReference type="ARBA" id="ARBA00004141"/>
    </source>
</evidence>
<comment type="pathway">
    <text evidence="3">Protein modification; protein ubiquitination.</text>
</comment>
<keyword evidence="17" id="KW-1185">Reference proteome</keyword>
<keyword evidence="10" id="KW-0862">Zinc</keyword>
<dbReference type="OrthoDB" id="1108038at2759"/>
<feature type="transmembrane region" description="Helical" evidence="14">
    <location>
        <begin position="241"/>
        <end position="260"/>
    </location>
</feature>
<evidence type="ECO:0000256" key="8">
    <source>
        <dbReference type="ARBA" id="ARBA00022771"/>
    </source>
</evidence>
<feature type="compositionally biased region" description="Basic and acidic residues" evidence="13">
    <location>
        <begin position="313"/>
        <end position="325"/>
    </location>
</feature>
<reference evidence="16 17" key="1">
    <citation type="journal article" date="2012" name="FEMS Yeast Res.">
        <title>The genome sequence of the wine yeast VIN7 reveals an allotriploid hybrid genome with Saccharomyces cerevisiae and Saccharomyces kudriavzevii origins.</title>
        <authorList>
            <person name="Borneman A.R."/>
            <person name="Desany B.A."/>
            <person name="Riches D."/>
            <person name="Affourtit J.P."/>
            <person name="Forgan A.H."/>
            <person name="Pretorius I.S."/>
            <person name="Egholm M."/>
            <person name="Chambers P.J."/>
        </authorList>
    </citation>
    <scope>NUCLEOTIDE SEQUENCE [LARGE SCALE GENOMIC DNA]</scope>
    <source>
        <strain evidence="16 17">VIN7</strain>
    </source>
</reference>
<feature type="compositionally biased region" description="Low complexity" evidence="13">
    <location>
        <begin position="328"/>
        <end position="347"/>
    </location>
</feature>
<feature type="transmembrane region" description="Helical" evidence="14">
    <location>
        <begin position="1153"/>
        <end position="1175"/>
    </location>
</feature>
<proteinExistence type="predicted"/>
<dbReference type="EMBL" id="AGVY01000257">
    <property type="protein sequence ID" value="EHN01876.1"/>
    <property type="molecule type" value="Genomic_DNA"/>
</dbReference>
<dbReference type="PANTHER" id="PTHR13145">
    <property type="entry name" value="SSM4 PROTEIN"/>
    <property type="match status" value="1"/>
</dbReference>
<comment type="caution">
    <text evidence="16">The sequence shown here is derived from an EMBL/GenBank/DDBJ whole genome shotgun (WGS) entry which is preliminary data.</text>
</comment>
<evidence type="ECO:0000256" key="12">
    <source>
        <dbReference type="ARBA" id="ARBA00023136"/>
    </source>
</evidence>
<dbReference type="FunFam" id="3.30.40.10:FF:000702">
    <property type="entry name" value="Ssm4p"/>
    <property type="match status" value="1"/>
</dbReference>
<dbReference type="GO" id="GO:0036503">
    <property type="term" value="P:ERAD pathway"/>
    <property type="evidence" value="ECO:0007669"/>
    <property type="project" value="TreeGrafter"/>
</dbReference>
<feature type="region of interest" description="Disordered" evidence="13">
    <location>
        <begin position="372"/>
        <end position="431"/>
    </location>
</feature>
<dbReference type="Pfam" id="PF12906">
    <property type="entry name" value="RINGv"/>
    <property type="match status" value="1"/>
</dbReference>
<keyword evidence="7" id="KW-0479">Metal-binding</keyword>
<dbReference type="GO" id="GO:0008270">
    <property type="term" value="F:zinc ion binding"/>
    <property type="evidence" value="ECO:0007669"/>
    <property type="project" value="UniProtKB-KW"/>
</dbReference>
<feature type="region of interest" description="Disordered" evidence="13">
    <location>
        <begin position="313"/>
        <end position="347"/>
    </location>
</feature>
<feature type="transmembrane region" description="Helical" evidence="14">
    <location>
        <begin position="510"/>
        <end position="530"/>
    </location>
</feature>
<dbReference type="CDD" id="cd16702">
    <property type="entry name" value="RING_CH-C4HC3_MARCH6"/>
    <property type="match status" value="1"/>
</dbReference>
<feature type="transmembrane region" description="Helical" evidence="14">
    <location>
        <begin position="1030"/>
        <end position="1048"/>
    </location>
</feature>
<dbReference type="PhylomeDB" id="H0GWC8"/>
<dbReference type="EC" id="2.3.2.27" evidence="4"/>
<dbReference type="Gene3D" id="3.30.40.10">
    <property type="entry name" value="Zinc/RING finger domain, C3HC4 (zinc finger)"/>
    <property type="match status" value="1"/>
</dbReference>
<dbReference type="PROSITE" id="PS51292">
    <property type="entry name" value="ZF_RING_CH"/>
    <property type="match status" value="1"/>
</dbReference>
<evidence type="ECO:0000256" key="9">
    <source>
        <dbReference type="ARBA" id="ARBA00022786"/>
    </source>
</evidence>
<evidence type="ECO:0000256" key="1">
    <source>
        <dbReference type="ARBA" id="ARBA00000900"/>
    </source>
</evidence>
<organism evidence="16 17">
    <name type="scientific">Saccharomyces cerevisiae x Saccharomyces kudriavzevii (strain VIN7)</name>
    <name type="common">Yeast</name>
    <dbReference type="NCBI Taxonomy" id="1095631"/>
    <lineage>
        <taxon>Eukaryota</taxon>
        <taxon>Fungi</taxon>
        <taxon>Dikarya</taxon>
        <taxon>Ascomycota</taxon>
        <taxon>Saccharomycotina</taxon>
        <taxon>Saccharomycetes</taxon>
        <taxon>Saccharomycetales</taxon>
        <taxon>Saccharomycetaceae</taxon>
        <taxon>Saccharomyces</taxon>
    </lineage>
</organism>
<gene>
    <name evidence="16" type="ORF">VIN7_7791</name>
</gene>
<evidence type="ECO:0000256" key="14">
    <source>
        <dbReference type="SAM" id="Phobius"/>
    </source>
</evidence>
<dbReference type="InterPro" id="IPR011016">
    <property type="entry name" value="Znf_RING-CH"/>
</dbReference>
<keyword evidence="5" id="KW-0808">Transferase</keyword>
<feature type="compositionally biased region" description="Acidic residues" evidence="13">
    <location>
        <begin position="404"/>
        <end position="413"/>
    </location>
</feature>
<feature type="transmembrane region" description="Helical" evidence="14">
    <location>
        <begin position="1210"/>
        <end position="1234"/>
    </location>
</feature>
<dbReference type="GO" id="GO:0061630">
    <property type="term" value="F:ubiquitin protein ligase activity"/>
    <property type="evidence" value="ECO:0007669"/>
    <property type="project" value="UniProtKB-EC"/>
</dbReference>
<feature type="domain" description="RING-CH-type" evidence="15">
    <location>
        <begin position="71"/>
        <end position="140"/>
    </location>
</feature>
<evidence type="ECO:0000313" key="16">
    <source>
        <dbReference type="EMBL" id="EHN01876.1"/>
    </source>
</evidence>
<name>H0GWC8_SACCK</name>
<dbReference type="HOGENOM" id="CLU_006729_0_0_1"/>
<feature type="transmembrane region" description="Helical" evidence="14">
    <location>
        <begin position="611"/>
        <end position="634"/>
    </location>
</feature>
<feature type="transmembrane region" description="Helical" evidence="14">
    <location>
        <begin position="710"/>
        <end position="731"/>
    </location>
</feature>
<evidence type="ECO:0000256" key="4">
    <source>
        <dbReference type="ARBA" id="ARBA00012483"/>
    </source>
</evidence>
<dbReference type="InterPro" id="IPR013083">
    <property type="entry name" value="Znf_RING/FYVE/PHD"/>
</dbReference>
<keyword evidence="6 14" id="KW-0812">Transmembrane</keyword>
<feature type="transmembrane region" description="Helical" evidence="14">
    <location>
        <begin position="654"/>
        <end position="673"/>
    </location>
</feature>
<keyword evidence="11 14" id="KW-1133">Transmembrane helix</keyword>
<dbReference type="Proteomes" id="UP000009009">
    <property type="component" value="Unassembled WGS sequence"/>
</dbReference>
<evidence type="ECO:0000259" key="15">
    <source>
        <dbReference type="PROSITE" id="PS51292"/>
    </source>
</evidence>
<feature type="transmembrane region" description="Helical" evidence="14">
    <location>
        <begin position="1310"/>
        <end position="1332"/>
    </location>
</feature>
<keyword evidence="12 14" id="KW-0472">Membrane</keyword>
<keyword evidence="8" id="KW-0863">Zinc-finger</keyword>
<dbReference type="SUPFAM" id="SSF57850">
    <property type="entry name" value="RING/U-box"/>
    <property type="match status" value="1"/>
</dbReference>
<evidence type="ECO:0000256" key="13">
    <source>
        <dbReference type="SAM" id="MobiDB-lite"/>
    </source>
</evidence>
<evidence type="ECO:0000256" key="3">
    <source>
        <dbReference type="ARBA" id="ARBA00004906"/>
    </source>
</evidence>
<dbReference type="SMART" id="SM00744">
    <property type="entry name" value="RINGv"/>
    <property type="match status" value="1"/>
</dbReference>
<evidence type="ECO:0000256" key="11">
    <source>
        <dbReference type="ARBA" id="ARBA00022989"/>
    </source>
</evidence>
<feature type="transmembrane region" description="Helical" evidence="14">
    <location>
        <begin position="776"/>
        <end position="799"/>
    </location>
</feature>
<sequence length="1360" mass="155904">MEPQDLLKRKSLVIHFCIVFLRPRLRPLLIESKKLEVSENMDGDSDVNVSGLRDELHKVANEGTDTAASNDDAPSGATCRICRGEATDDNPLFHPCKCRGSIKYMHESCLLEWVASKNIDISKPGADVKCDICHYPIQFKTIYAENMPEKIPFSLLVSKSIFTFFEKARLAVTIGLAAVLYIIGVPLVWNMFGKLYTMMLDGSSPYPGDFVKSLIYGYDKSATPELSTRAIFYQLLQNHSFTSLQCIMIVILHIALYFQYDMIVREDVFSKMVFHKIGPRFSPKDLKSRLKERFPMMDDRMVEYLAREMRAHDENRQDQGHDRLDMPAGAVGNNDNVNNVNNLEGDNAALQDPHERRHFENLRHVDELDHGEASAEHDNNDVDDNSPTAEDSSRIVPESATEHEAEEDGEEEERQQQQQPEEEVDFRDHVDPNPMDMWANRRAQNEFDDIIAAQQNAINRPNAPVFIPPPAQNRVGNVDQDEQDFGAAPAQANAEDQGQGPLVINLKLKLLNVIAYFIIAVVFTALYLAISYLFPTFIGFGLLKIYFGVFRIILRGLSYLYYFSGTNIAYNGLTKLVPKVDAAMNWISKHLIPNIIHLYDGYTQNTMKHSIFIRALPALTTYLTSIGLVCASSNLVSRGYGRENGMSNSTRRLIFQILFALKCTFKVFTLFFIELAGFPILAGVMLDFSLFCPILASNDQTLWVPSICTIWPPFSLFVYWTIGTLYMYWFAKYIGMIRKNIIRPGVLFFIRSPEDPNIKILHDSLIHPMNIQLSRLCLSMFIYAIFIVLGFGFHTRFFFPVVLKSNLLSVPEPYKPTSIVSWKFTAILLTLYFTKRILESSSYVKPLLERYWKTIFKLCSRKLRLSSFILGKDTPTERGHVVYRNLFYKYVAAKNAEWSNQELFTKPKTLEQAEELFGQVRDVHAYFVPDGVLMRVPSSDIVSRNYVQTMFVPVTKNDKLLKPLDLERIKERNKIAAGEFGYLDEQNTEYDQYYIVYVPPDFRLRYMTLLGLVWLFASILMLGVTFASQALINVVCSFGLLPVVKFLLGENDKVYTAWKELSNINRSYLNVYYVCIGSVCLSKIAKDIIHFTEGQNALDEHAIDESELEEVDHDIPERDLNNVPVDNINNAEEGPGIFMTIFNSIFDSMLVKYNLMVFIAIMIAFIRTMVSWVVLTDGILACYNYITIRMFGNSSYTIGNSQWFKYDENLLFVVWIISSMADFGVGFKSLKLFFRNRNTSKLNFLKIMSLELFKQSFLHMAIYVLPIVTLSLLFLRDIPAKQIIDIRHGSRSFASSLNKSFPTWTKMQHLYFGLLIALESFTFFFQASVLFIKWFKSTVQNVKDEVYTKGRALENLPDDH</sequence>
<accession>H0GWC8</accession>
<comment type="catalytic activity">
    <reaction evidence="1">
        <text>S-ubiquitinyl-[E2 ubiquitin-conjugating enzyme]-L-cysteine + [acceptor protein]-L-lysine = [E2 ubiquitin-conjugating enzyme]-L-cysteine + N(6)-ubiquitinyl-[acceptor protein]-L-lysine.</text>
        <dbReference type="EC" id="2.3.2.27"/>
    </reaction>
</comment>
<evidence type="ECO:0000256" key="10">
    <source>
        <dbReference type="ARBA" id="ARBA00022833"/>
    </source>
</evidence>
<feature type="transmembrane region" description="Helical" evidence="14">
    <location>
        <begin position="1006"/>
        <end position="1024"/>
    </location>
</feature>
<evidence type="ECO:0000256" key="6">
    <source>
        <dbReference type="ARBA" id="ARBA00022692"/>
    </source>
</evidence>
<feature type="transmembrane region" description="Helical" evidence="14">
    <location>
        <begin position="168"/>
        <end position="189"/>
    </location>
</feature>
<dbReference type="PANTHER" id="PTHR13145:SF0">
    <property type="entry name" value="E3 UBIQUITIN-PROTEIN LIGASE MARCHF6"/>
    <property type="match status" value="1"/>
</dbReference>
<comment type="subcellular location">
    <subcellularLocation>
        <location evidence="2">Membrane</location>
        <topology evidence="2">Multi-pass membrane protein</topology>
    </subcellularLocation>
</comment>
<evidence type="ECO:0000256" key="5">
    <source>
        <dbReference type="ARBA" id="ARBA00022679"/>
    </source>
</evidence>
<evidence type="ECO:0000256" key="7">
    <source>
        <dbReference type="ARBA" id="ARBA00022723"/>
    </source>
</evidence>
<evidence type="ECO:0000313" key="17">
    <source>
        <dbReference type="Proteomes" id="UP000009009"/>
    </source>
</evidence>
<feature type="transmembrane region" description="Helical" evidence="14">
    <location>
        <begin position="1255"/>
        <end position="1275"/>
    </location>
</feature>
<feature type="transmembrane region" description="Helical" evidence="14">
    <location>
        <begin position="819"/>
        <end position="838"/>
    </location>
</feature>
<dbReference type="GO" id="GO:0005789">
    <property type="term" value="C:endoplasmic reticulum membrane"/>
    <property type="evidence" value="ECO:0007669"/>
    <property type="project" value="TreeGrafter"/>
</dbReference>